<dbReference type="PANTHER" id="PTHR33392:SF6">
    <property type="entry name" value="POLYISOPRENYL-TEICHOIC ACID--PEPTIDOGLYCAN TEICHOIC ACID TRANSFERASE TAGU"/>
    <property type="match status" value="1"/>
</dbReference>
<reference evidence="4 5" key="1">
    <citation type="submission" date="2020-12" db="EMBL/GenBank/DDBJ databases">
        <title>Vagococcus allomyrinae sp. nov. and Enterococcus lavae sp. nov., isolated from the larvae of Allomyrina dichotoma.</title>
        <authorList>
            <person name="Lee S.D."/>
        </authorList>
    </citation>
    <scope>NUCLEOTIDE SEQUENCE [LARGE SCALE GENOMIC DNA]</scope>
    <source>
        <strain evidence="4 5">BWM-S5</strain>
    </source>
</reference>
<dbReference type="InterPro" id="IPR004474">
    <property type="entry name" value="LytR_CpsA_psr"/>
</dbReference>
<dbReference type="InterPro" id="IPR050922">
    <property type="entry name" value="LytR/CpsA/Psr_CW_biosynth"/>
</dbReference>
<evidence type="ECO:0000313" key="4">
    <source>
        <dbReference type="EMBL" id="MBP1046348.1"/>
    </source>
</evidence>
<protein>
    <submittedName>
        <fullName evidence="4">LCP family protein</fullName>
    </submittedName>
</protein>
<accession>A0ABS4CIT3</accession>
<dbReference type="Pfam" id="PF03816">
    <property type="entry name" value="LytR_cpsA_psr"/>
    <property type="match status" value="1"/>
</dbReference>
<feature type="domain" description="Cell envelope-related transcriptional attenuator" evidence="3">
    <location>
        <begin position="84"/>
        <end position="227"/>
    </location>
</feature>
<name>A0ABS4CIT3_9ENTE</name>
<keyword evidence="5" id="KW-1185">Reference proteome</keyword>
<evidence type="ECO:0000256" key="1">
    <source>
        <dbReference type="ARBA" id="ARBA00006068"/>
    </source>
</evidence>
<evidence type="ECO:0000313" key="5">
    <source>
        <dbReference type="Proteomes" id="UP000673375"/>
    </source>
</evidence>
<feature type="region of interest" description="Disordered" evidence="2">
    <location>
        <begin position="375"/>
        <end position="412"/>
    </location>
</feature>
<organism evidence="4 5">
    <name type="scientific">Enterococcus larvae</name>
    <dbReference type="NCBI Taxonomy" id="2794352"/>
    <lineage>
        <taxon>Bacteria</taxon>
        <taxon>Bacillati</taxon>
        <taxon>Bacillota</taxon>
        <taxon>Bacilli</taxon>
        <taxon>Lactobacillales</taxon>
        <taxon>Enterococcaceae</taxon>
        <taxon>Enterococcus</taxon>
    </lineage>
</organism>
<dbReference type="EMBL" id="JAEDXU010000004">
    <property type="protein sequence ID" value="MBP1046348.1"/>
    <property type="molecule type" value="Genomic_DNA"/>
</dbReference>
<proteinExistence type="inferred from homology"/>
<evidence type="ECO:0000256" key="2">
    <source>
        <dbReference type="SAM" id="MobiDB-lite"/>
    </source>
</evidence>
<gene>
    <name evidence="4" type="ORF">I6N96_08630</name>
</gene>
<dbReference type="Proteomes" id="UP000673375">
    <property type="component" value="Unassembled WGS sequence"/>
</dbReference>
<dbReference type="NCBIfam" id="TIGR00350">
    <property type="entry name" value="lytR_cpsA_psr"/>
    <property type="match status" value="1"/>
</dbReference>
<dbReference type="PANTHER" id="PTHR33392">
    <property type="entry name" value="POLYISOPRENYL-TEICHOIC ACID--PEPTIDOGLYCAN TEICHOIC ACID TRANSFERASE TAGU"/>
    <property type="match status" value="1"/>
</dbReference>
<evidence type="ECO:0000259" key="3">
    <source>
        <dbReference type="Pfam" id="PF03816"/>
    </source>
</evidence>
<feature type="compositionally biased region" description="Low complexity" evidence="2">
    <location>
        <begin position="375"/>
        <end position="385"/>
    </location>
</feature>
<dbReference type="RefSeq" id="WP_209557176.1">
    <property type="nucleotide sequence ID" value="NZ_JAEDXU010000004.1"/>
</dbReference>
<comment type="similarity">
    <text evidence="1">Belongs to the LytR/CpsA/Psr (LCP) family.</text>
</comment>
<dbReference type="Gene3D" id="3.40.630.190">
    <property type="entry name" value="LCP protein"/>
    <property type="match status" value="1"/>
</dbReference>
<sequence>MNLWKKLVLSFLGLVFVLVAGICAYGLKMYSDASDTVTDVYESIERVSAKRETAVNIDAQEPFSVLLMGIDNGDLGRDEEDGGRSDTIMVVTVNPKENKSTMISLSRDTLTELVGNDTDDKLNHAYAYGGAKMTIDTVENLLDIPIDNYVSINMRGLKDLIDAVGGIDVDNPYETELDGVDLPKGPMTLTGETGLAYARYRYDDPEGDIGRQKRQREVVEKIVRKVLSLSGVTQYKSILNAVKDNVKTDLTWDDMIDIQKKYLSAFQSIESLQLETSDAMIDGVSYQILNADNLFDIQTQLRAQLGLPQNDTMLAELTTRLAAYGSYTGTSSSYTGDSTYYDPTANAAADSYSGNYDQGYSQNYDQGYSEPAYVEPTPAPVETTPSYENNGGVVADDSGADVGNVDGAADGT</sequence>
<comment type="caution">
    <text evidence="4">The sequence shown here is derived from an EMBL/GenBank/DDBJ whole genome shotgun (WGS) entry which is preliminary data.</text>
</comment>